<comment type="similarity">
    <text evidence="1">Belongs to the histone H2A family.</text>
</comment>
<dbReference type="InterPro" id="IPR009072">
    <property type="entry name" value="Histone-fold"/>
</dbReference>
<dbReference type="EMBL" id="CACTIH010010801">
    <property type="protein sequence ID" value="CAA3033362.1"/>
    <property type="molecule type" value="Genomic_DNA"/>
</dbReference>
<reference evidence="3 4" key="1">
    <citation type="submission" date="2019-12" db="EMBL/GenBank/DDBJ databases">
        <authorList>
            <person name="Alioto T."/>
            <person name="Alioto T."/>
            <person name="Gomez Garrido J."/>
        </authorList>
    </citation>
    <scope>NUCLEOTIDE SEQUENCE [LARGE SCALE GENOMIC DNA]</scope>
</reference>
<keyword evidence="1" id="KW-0544">Nucleosome core</keyword>
<dbReference type="GO" id="GO:0030527">
    <property type="term" value="F:structural constituent of chromatin"/>
    <property type="evidence" value="ECO:0007669"/>
    <property type="project" value="InterPro"/>
</dbReference>
<evidence type="ECO:0000256" key="1">
    <source>
        <dbReference type="RuleBase" id="RU003767"/>
    </source>
</evidence>
<dbReference type="GO" id="GO:0005634">
    <property type="term" value="C:nucleus"/>
    <property type="evidence" value="ECO:0007669"/>
    <property type="project" value="UniProtKB-SubCell"/>
</dbReference>
<dbReference type="Gramene" id="OE9A071498T1">
    <property type="protein sequence ID" value="OE9A071498C1"/>
    <property type="gene ID" value="OE9A071498"/>
</dbReference>
<comment type="subcellular location">
    <subcellularLocation>
        <location evidence="1">Nucleus</location>
    </subcellularLocation>
</comment>
<proteinExistence type="inferred from homology"/>
<accession>A0A8S0VKA7</accession>
<keyword evidence="1" id="KW-0539">Nucleus</keyword>
<dbReference type="SMART" id="SM00414">
    <property type="entry name" value="H2A"/>
    <property type="match status" value="1"/>
</dbReference>
<dbReference type="InterPro" id="IPR002119">
    <property type="entry name" value="Histone_H2A"/>
</dbReference>
<feature type="non-terminal residue" evidence="3">
    <location>
        <position position="1"/>
    </location>
</feature>
<dbReference type="Gene3D" id="1.10.20.10">
    <property type="entry name" value="Histone, subunit A"/>
    <property type="match status" value="1"/>
</dbReference>
<comment type="subunit">
    <text evidence="1">The nucleosome is a histone octamer containing two molecules each of H2A, H2B, H3 and H4 assembled in one H3-H4 heterotetramer and two H2A-H2B heterodimers. The octamer wraps approximately 147 bp of DNA.</text>
</comment>
<protein>
    <recommendedName>
        <fullName evidence="1">Histone H2A</fullName>
    </recommendedName>
</protein>
<dbReference type="InterPro" id="IPR032454">
    <property type="entry name" value="Histone_H2A_C"/>
</dbReference>
<dbReference type="AlphaFoldDB" id="A0A8S0VKA7"/>
<dbReference type="SUPFAM" id="SSF47113">
    <property type="entry name" value="Histone-fold"/>
    <property type="match status" value="1"/>
</dbReference>
<dbReference type="PRINTS" id="PR00620">
    <property type="entry name" value="HISTONEH2A"/>
</dbReference>
<keyword evidence="4" id="KW-1185">Reference proteome</keyword>
<keyword evidence="1" id="KW-0158">Chromosome</keyword>
<comment type="caution">
    <text evidence="3">The sequence shown here is derived from an EMBL/GenBank/DDBJ whole genome shotgun (WGS) entry which is preliminary data.</text>
</comment>
<feature type="domain" description="Histone H2A C-terminal" evidence="2">
    <location>
        <begin position="46"/>
        <end position="79"/>
    </location>
</feature>
<dbReference type="Proteomes" id="UP000594638">
    <property type="component" value="Unassembled WGS sequence"/>
</dbReference>
<evidence type="ECO:0000313" key="4">
    <source>
        <dbReference type="Proteomes" id="UP000594638"/>
    </source>
</evidence>
<dbReference type="GO" id="GO:0003677">
    <property type="term" value="F:DNA binding"/>
    <property type="evidence" value="ECO:0007669"/>
    <property type="project" value="UniProtKB-KW"/>
</dbReference>
<keyword evidence="1" id="KW-0238">DNA-binding</keyword>
<dbReference type="GO" id="GO:0000786">
    <property type="term" value="C:nucleosome"/>
    <property type="evidence" value="ECO:0007669"/>
    <property type="project" value="UniProtKB-KW"/>
</dbReference>
<dbReference type="Pfam" id="PF16211">
    <property type="entry name" value="Histone_H2A_C"/>
    <property type="match status" value="1"/>
</dbReference>
<evidence type="ECO:0000259" key="2">
    <source>
        <dbReference type="Pfam" id="PF16211"/>
    </source>
</evidence>
<organism evidence="3 4">
    <name type="scientific">Olea europaea subsp. europaea</name>
    <dbReference type="NCBI Taxonomy" id="158383"/>
    <lineage>
        <taxon>Eukaryota</taxon>
        <taxon>Viridiplantae</taxon>
        <taxon>Streptophyta</taxon>
        <taxon>Embryophyta</taxon>
        <taxon>Tracheophyta</taxon>
        <taxon>Spermatophyta</taxon>
        <taxon>Magnoliopsida</taxon>
        <taxon>eudicotyledons</taxon>
        <taxon>Gunneridae</taxon>
        <taxon>Pentapetalae</taxon>
        <taxon>asterids</taxon>
        <taxon>lamiids</taxon>
        <taxon>Lamiales</taxon>
        <taxon>Oleaceae</taxon>
        <taxon>Oleeae</taxon>
        <taxon>Olea</taxon>
    </lineage>
</organism>
<dbReference type="OrthoDB" id="9421954at2759"/>
<name>A0A8S0VKA7_OLEEU</name>
<sequence length="87" mass="9497">MPVPQSASPPFLNALLLRWVMGNEARDKKKNRIASRHKQLAVRIDEELSELLGNVTIANSGVLTNINQYLSPKIAGGKDKENGSASQ</sequence>
<evidence type="ECO:0000313" key="3">
    <source>
        <dbReference type="EMBL" id="CAA3033362.1"/>
    </source>
</evidence>
<dbReference type="PANTHER" id="PTHR23430">
    <property type="entry name" value="HISTONE H2A"/>
    <property type="match status" value="1"/>
</dbReference>
<dbReference type="GO" id="GO:0046982">
    <property type="term" value="F:protein heterodimerization activity"/>
    <property type="evidence" value="ECO:0007669"/>
    <property type="project" value="InterPro"/>
</dbReference>
<gene>
    <name evidence="3" type="ORF">OLEA9_A071498</name>
</gene>